<evidence type="ECO:0000313" key="2">
    <source>
        <dbReference type="Proteomes" id="UP000198651"/>
    </source>
</evidence>
<keyword evidence="2" id="KW-1185">Reference proteome</keyword>
<sequence length="62" mass="7613">MQMKPMNNYKNMTDIVFILYHLYIRNKKRVIALLLDIVNMMSLKENILIKIDNIYHYPHFNQ</sequence>
<reference evidence="2" key="1">
    <citation type="submission" date="2015-11" db="EMBL/GenBank/DDBJ databases">
        <authorList>
            <person name="Seth-Smith H.M.B."/>
        </authorList>
    </citation>
    <scope>NUCLEOTIDE SEQUENCE [LARGE SCALE GENOMIC DNA]</scope>
    <source>
        <strain evidence="2">2013Ark11</strain>
    </source>
</reference>
<protein>
    <submittedName>
        <fullName evidence="1">Uncharacterized protein</fullName>
    </submittedName>
</protein>
<dbReference type="AlphaFoldDB" id="A0A0S4M3H6"/>
<dbReference type="EMBL" id="LN906597">
    <property type="protein sequence ID" value="CUT17551.1"/>
    <property type="molecule type" value="Genomic_DNA"/>
</dbReference>
<proteinExistence type="predicted"/>
<organism evidence="1 2">
    <name type="scientific">Candidatus Ichthyocystis hellenicum</name>
    <dbReference type="NCBI Taxonomy" id="1561003"/>
    <lineage>
        <taxon>Bacteria</taxon>
        <taxon>Pseudomonadati</taxon>
        <taxon>Pseudomonadota</taxon>
        <taxon>Betaproteobacteria</taxon>
        <taxon>Burkholderiales</taxon>
        <taxon>Candidatus Ichthyocystis</taxon>
    </lineage>
</organism>
<name>A0A0S4M3H6_9BURK</name>
<dbReference type="Proteomes" id="UP000198651">
    <property type="component" value="Chromosome I"/>
</dbReference>
<evidence type="ECO:0000313" key="1">
    <source>
        <dbReference type="EMBL" id="CUT17551.1"/>
    </source>
</evidence>
<accession>A0A0S4M3H6</accession>
<gene>
    <name evidence="1" type="ORF">Ark11_0716</name>
</gene>